<protein>
    <recommendedName>
        <fullName evidence="2">Non-homologous end joining protein Ku</fullName>
    </recommendedName>
</protein>
<dbReference type="PANTHER" id="PTHR41251">
    <property type="entry name" value="NON-HOMOLOGOUS END JOINING PROTEIN KU"/>
    <property type="match status" value="1"/>
</dbReference>
<feature type="region of interest" description="Disordered" evidence="3">
    <location>
        <begin position="249"/>
        <end position="273"/>
    </location>
</feature>
<proteinExistence type="inferred from homology"/>
<dbReference type="SMART" id="SM00559">
    <property type="entry name" value="Ku78"/>
    <property type="match status" value="1"/>
</dbReference>
<dbReference type="GO" id="GO:0006310">
    <property type="term" value="P:DNA recombination"/>
    <property type="evidence" value="ECO:0007669"/>
    <property type="project" value="UniProtKB-KW"/>
</dbReference>
<evidence type="ECO:0000256" key="1">
    <source>
        <dbReference type="ARBA" id="ARBA00023125"/>
    </source>
</evidence>
<reference evidence="6" key="1">
    <citation type="submission" date="2014-07" db="EMBL/GenBank/DDBJ databases">
        <authorList>
            <person name="Wibberg D."/>
        </authorList>
    </citation>
    <scope>NUCLEOTIDE SEQUENCE [LARGE SCALE GENOMIC DNA]</scope>
    <source>
        <strain evidence="6">DG5</strain>
    </source>
</reference>
<dbReference type="KEGG" id="ccel:CCDG5_0621"/>
<dbReference type="HAMAP" id="MF_01875">
    <property type="entry name" value="Prokaryotic_Ku"/>
    <property type="match status" value="1"/>
</dbReference>
<keyword evidence="2" id="KW-0227">DNA damage</keyword>
<sequence>MPVAHRTVISFGLVAIPVSMYTATQDNDIHFHQLHKEDQGRIRYKKTCAHCGKELKNEDIIRGYEYDKDHYVVVTDEEIEKIKTEKEKSIQILHFAQLNQISPVYYDKTYQAVPEKGGEKAFELLRAALMREQKIAIGKTVLGTKDTLMAIIPRENGILISTMFYQDDIRELQRSYDIPQPNEQELKMAQVLINSMDTPFDPSQYKDEYQERLKQLIETKIAGKEVVPAKQEPVGNVIDLMDALKASIEKQNEEKAKRENQPAPKRASKKKGA</sequence>
<dbReference type="GO" id="GO:0006303">
    <property type="term" value="P:double-strand break repair via nonhomologous end joining"/>
    <property type="evidence" value="ECO:0007669"/>
    <property type="project" value="UniProtKB-UniRule"/>
</dbReference>
<organism evidence="5 6">
    <name type="scientific">[Clostridium] cellulosi</name>
    <dbReference type="NCBI Taxonomy" id="29343"/>
    <lineage>
        <taxon>Bacteria</taxon>
        <taxon>Bacillati</taxon>
        <taxon>Bacillota</taxon>
        <taxon>Clostridia</taxon>
        <taxon>Eubacteriales</taxon>
        <taxon>Oscillospiraceae</taxon>
        <taxon>Oscillospiraceae incertae sedis</taxon>
    </lineage>
</organism>
<comment type="subunit">
    <text evidence="2">Homodimer. Interacts with LigD.</text>
</comment>
<evidence type="ECO:0000313" key="5">
    <source>
        <dbReference type="EMBL" id="CDZ23752.1"/>
    </source>
</evidence>
<dbReference type="GO" id="GO:0003690">
    <property type="term" value="F:double-stranded DNA binding"/>
    <property type="evidence" value="ECO:0007669"/>
    <property type="project" value="UniProtKB-UniRule"/>
</dbReference>
<dbReference type="NCBIfam" id="TIGR02772">
    <property type="entry name" value="Ku_bact"/>
    <property type="match status" value="1"/>
</dbReference>
<keyword evidence="2" id="KW-0234">DNA repair</keyword>
<dbReference type="Pfam" id="PF02735">
    <property type="entry name" value="Ku"/>
    <property type="match status" value="1"/>
</dbReference>
<dbReference type="AlphaFoldDB" id="A0A078KMI8"/>
<dbReference type="InterPro" id="IPR006164">
    <property type="entry name" value="DNA_bd_Ku70/Ku80"/>
</dbReference>
<feature type="domain" description="Ku" evidence="4">
    <location>
        <begin position="52"/>
        <end position="180"/>
    </location>
</feature>
<dbReference type="SUPFAM" id="SSF100939">
    <property type="entry name" value="SPOC domain-like"/>
    <property type="match status" value="1"/>
</dbReference>
<evidence type="ECO:0000256" key="2">
    <source>
        <dbReference type="HAMAP-Rule" id="MF_01875"/>
    </source>
</evidence>
<dbReference type="HOGENOM" id="CLU_048975_1_0_9"/>
<comment type="similarity">
    <text evidence="2">Belongs to the prokaryotic Ku family.</text>
</comment>
<evidence type="ECO:0000256" key="3">
    <source>
        <dbReference type="SAM" id="MobiDB-lite"/>
    </source>
</evidence>
<dbReference type="CDD" id="cd00789">
    <property type="entry name" value="KU_like"/>
    <property type="match status" value="1"/>
</dbReference>
<dbReference type="Proteomes" id="UP000032431">
    <property type="component" value="Chromosome I"/>
</dbReference>
<evidence type="ECO:0000313" key="6">
    <source>
        <dbReference type="Proteomes" id="UP000032431"/>
    </source>
</evidence>
<dbReference type="PATRIC" id="fig|29343.3.peg.647"/>
<dbReference type="EMBL" id="LM995447">
    <property type="protein sequence ID" value="CDZ23752.1"/>
    <property type="molecule type" value="Genomic_DNA"/>
</dbReference>
<name>A0A078KMI8_9FIRM</name>
<accession>A0A078KMI8</accession>
<dbReference type="Gene3D" id="2.40.290.10">
    <property type="match status" value="1"/>
</dbReference>
<evidence type="ECO:0000259" key="4">
    <source>
        <dbReference type="SMART" id="SM00559"/>
    </source>
</evidence>
<dbReference type="InterPro" id="IPR009187">
    <property type="entry name" value="Prok_Ku"/>
</dbReference>
<dbReference type="OrthoDB" id="9795084at2"/>
<comment type="function">
    <text evidence="2">With LigD forms a non-homologous end joining (NHEJ) DNA repair enzyme, which repairs dsDNA breaks with reduced fidelity. Binds linear dsDNA with 5'- and 3'- overhangs but not closed circular dsDNA nor ssDNA. Recruits and stimulates the ligase activity of LigD.</text>
</comment>
<keyword evidence="1 2" id="KW-0238">DNA-binding</keyword>
<keyword evidence="6" id="KW-1185">Reference proteome</keyword>
<dbReference type="PANTHER" id="PTHR41251:SF1">
    <property type="entry name" value="NON-HOMOLOGOUS END JOINING PROTEIN KU"/>
    <property type="match status" value="1"/>
</dbReference>
<dbReference type="InterPro" id="IPR016194">
    <property type="entry name" value="SPOC-like_C_dom_sf"/>
</dbReference>
<keyword evidence="2" id="KW-0233">DNA recombination</keyword>
<feature type="compositionally biased region" description="Basic and acidic residues" evidence="3">
    <location>
        <begin position="249"/>
        <end position="260"/>
    </location>
</feature>
<dbReference type="PIRSF" id="PIRSF006493">
    <property type="entry name" value="Prok_Ku"/>
    <property type="match status" value="1"/>
</dbReference>
<dbReference type="STRING" id="29343.CCDG5_0621"/>
<gene>
    <name evidence="2" type="primary">ku</name>
    <name evidence="5" type="ORF">CCDG5_0621</name>
</gene>